<proteinExistence type="predicted"/>
<sequence length="140" mass="15462">MTDAAIRLHPLTRPESFQAGLRAPGVQVGALRLQYRGVLACDRAPATPACMVGFVLPKRWCRYAVRRNLVRRVLREALRDALRDATTAAALTDTALIVRLTAKLPAEFVSAASPALRRHLHDVARQLIAQLLRRRAPQPG</sequence>
<keyword evidence="2" id="KW-0540">Nuclease</keyword>
<evidence type="ECO:0000313" key="6">
    <source>
        <dbReference type="EMBL" id="OIR00472.1"/>
    </source>
</evidence>
<keyword evidence="5" id="KW-0694">RNA-binding</keyword>
<evidence type="ECO:0000256" key="3">
    <source>
        <dbReference type="ARBA" id="ARBA00022759"/>
    </source>
</evidence>
<comment type="caution">
    <text evidence="6">The sequence shown here is derived from an EMBL/GenBank/DDBJ whole genome shotgun (WGS) entry which is preliminary data.</text>
</comment>
<name>A0A1J5S8T5_9ZZZZ</name>
<accession>A0A1J5S8T5</accession>
<dbReference type="Pfam" id="PF00825">
    <property type="entry name" value="Ribonuclease_P"/>
    <property type="match status" value="1"/>
</dbReference>
<evidence type="ECO:0000256" key="4">
    <source>
        <dbReference type="ARBA" id="ARBA00022801"/>
    </source>
</evidence>
<reference evidence="6" key="1">
    <citation type="submission" date="2016-10" db="EMBL/GenBank/DDBJ databases">
        <title>Sequence of Gallionella enrichment culture.</title>
        <authorList>
            <person name="Poehlein A."/>
            <person name="Muehling M."/>
            <person name="Daniel R."/>
        </authorList>
    </citation>
    <scope>NUCLEOTIDE SEQUENCE</scope>
</reference>
<keyword evidence="1" id="KW-0819">tRNA processing</keyword>
<keyword evidence="4 6" id="KW-0378">Hydrolase</keyword>
<protein>
    <submittedName>
        <fullName evidence="6">Ribonuclease P protein component</fullName>
        <ecNumber evidence="6">3.1.26.5</ecNumber>
    </submittedName>
</protein>
<dbReference type="Gene3D" id="3.30.230.10">
    <property type="match status" value="1"/>
</dbReference>
<evidence type="ECO:0000256" key="5">
    <source>
        <dbReference type="ARBA" id="ARBA00022884"/>
    </source>
</evidence>
<gene>
    <name evidence="6" type="primary">rnpA_2</name>
    <name evidence="6" type="ORF">GALL_175370</name>
</gene>
<dbReference type="EC" id="3.1.26.5" evidence="6"/>
<dbReference type="EMBL" id="MLJW01000095">
    <property type="protein sequence ID" value="OIR00472.1"/>
    <property type="molecule type" value="Genomic_DNA"/>
</dbReference>
<dbReference type="GO" id="GO:0008033">
    <property type="term" value="P:tRNA processing"/>
    <property type="evidence" value="ECO:0007669"/>
    <property type="project" value="UniProtKB-KW"/>
</dbReference>
<dbReference type="GO" id="GO:0000049">
    <property type="term" value="F:tRNA binding"/>
    <property type="evidence" value="ECO:0007669"/>
    <property type="project" value="InterPro"/>
</dbReference>
<keyword evidence="3" id="KW-0255">Endonuclease</keyword>
<dbReference type="SUPFAM" id="SSF54211">
    <property type="entry name" value="Ribosomal protein S5 domain 2-like"/>
    <property type="match status" value="1"/>
</dbReference>
<dbReference type="InterPro" id="IPR014721">
    <property type="entry name" value="Ribsml_uS5_D2-typ_fold_subgr"/>
</dbReference>
<dbReference type="InterPro" id="IPR020568">
    <property type="entry name" value="Ribosomal_Su5_D2-typ_SF"/>
</dbReference>
<evidence type="ECO:0000256" key="2">
    <source>
        <dbReference type="ARBA" id="ARBA00022722"/>
    </source>
</evidence>
<organism evidence="6">
    <name type="scientific">mine drainage metagenome</name>
    <dbReference type="NCBI Taxonomy" id="410659"/>
    <lineage>
        <taxon>unclassified sequences</taxon>
        <taxon>metagenomes</taxon>
        <taxon>ecological metagenomes</taxon>
    </lineage>
</organism>
<evidence type="ECO:0000256" key="1">
    <source>
        <dbReference type="ARBA" id="ARBA00022694"/>
    </source>
</evidence>
<dbReference type="GO" id="GO:0004526">
    <property type="term" value="F:ribonuclease P activity"/>
    <property type="evidence" value="ECO:0007669"/>
    <property type="project" value="UniProtKB-EC"/>
</dbReference>
<dbReference type="InterPro" id="IPR000100">
    <property type="entry name" value="RNase_P"/>
</dbReference>
<dbReference type="AlphaFoldDB" id="A0A1J5S8T5"/>